<feature type="domain" description="DUF1266" evidence="1">
    <location>
        <begin position="229"/>
        <end position="436"/>
    </location>
</feature>
<name>A0A1H5BD66_9ACTN</name>
<evidence type="ECO:0000259" key="1">
    <source>
        <dbReference type="Pfam" id="PF06889"/>
    </source>
</evidence>
<gene>
    <name evidence="2" type="ORF">SAMN04490357_5045</name>
</gene>
<sequence>MAERYVVGELDDHDEAWPDIPAPAEPGSWQAPAELEQRLYDMLTRHAASEWPDEESAEEARGDLQVAYLRALAEDLVYVPFRYEETSPDPARRTFHVHDTPVGGLVAVYTRGLLPRPHPHVVFEAYTLRDLADDLPGHVAGIAVNNRTPVPMLMAADEEEREVWRALHEEHWDEDGRTDRLVTRRTGAPPVGRLLHGLALGAHMCFVNGEAWNNPHYHGLGLSTERERLAKWWGVTGREEWQETQRRLLDGDITPWYWEFVLDARETLAERRPGGRPGAVDATAWRECVELTLRERAAGLPAKERGADWEDFVGHVVGLVGKVLRYEARFRADGLLPADGTVRSVAAWDIGRASMMARWGYGARYATRAELREAVTAASDAARAAHTSWPDFSAGYALGRCLHFDEEEFGGWYQEMRAAHHALGTLPDSPWSTVPFRLPGEAGRAG</sequence>
<dbReference type="STRING" id="67331.SAMN04490357_5045"/>
<proteinExistence type="predicted"/>
<organism evidence="2 3">
    <name type="scientific">Streptomyces misionensis</name>
    <dbReference type="NCBI Taxonomy" id="67331"/>
    <lineage>
        <taxon>Bacteria</taxon>
        <taxon>Bacillati</taxon>
        <taxon>Actinomycetota</taxon>
        <taxon>Actinomycetes</taxon>
        <taxon>Kitasatosporales</taxon>
        <taxon>Streptomycetaceae</taxon>
        <taxon>Streptomyces</taxon>
    </lineage>
</organism>
<dbReference type="Proteomes" id="UP000182375">
    <property type="component" value="Unassembled WGS sequence"/>
</dbReference>
<dbReference type="GeneID" id="95514130"/>
<protein>
    <recommendedName>
        <fullName evidence="1">DUF1266 domain-containing protein</fullName>
    </recommendedName>
</protein>
<dbReference type="RefSeq" id="WP_074993158.1">
    <property type="nucleotide sequence ID" value="NZ_FNTD01000004.1"/>
</dbReference>
<accession>A0A1H5BD66</accession>
<reference evidence="2 3" key="1">
    <citation type="submission" date="2016-10" db="EMBL/GenBank/DDBJ databases">
        <authorList>
            <person name="de Groot N.N."/>
        </authorList>
    </citation>
    <scope>NUCLEOTIDE SEQUENCE [LARGE SCALE GENOMIC DNA]</scope>
    <source>
        <strain evidence="2 3">DSM 40306</strain>
    </source>
</reference>
<dbReference type="Pfam" id="PF06889">
    <property type="entry name" value="DUF1266"/>
    <property type="match status" value="1"/>
</dbReference>
<dbReference type="EMBL" id="FNTD01000004">
    <property type="protein sequence ID" value="SED52287.1"/>
    <property type="molecule type" value="Genomic_DNA"/>
</dbReference>
<dbReference type="InterPro" id="IPR009677">
    <property type="entry name" value="DUF1266"/>
</dbReference>
<evidence type="ECO:0000313" key="2">
    <source>
        <dbReference type="EMBL" id="SED52287.1"/>
    </source>
</evidence>
<evidence type="ECO:0000313" key="3">
    <source>
        <dbReference type="Proteomes" id="UP000182375"/>
    </source>
</evidence>
<dbReference type="AlphaFoldDB" id="A0A1H5BD66"/>